<sequence>MDSVIDPVQAQVDAYNARDIDAFVASYAPEVVITDASGRAIMQGSESIREEYGALFDASPDLTAEILGRLASGEWIVDHERVSRGGEVREVLVAYHVVDGLITRVAMLA</sequence>
<proteinExistence type="predicted"/>
<dbReference type="Proteomes" id="UP000640489">
    <property type="component" value="Unassembled WGS sequence"/>
</dbReference>
<protein>
    <submittedName>
        <fullName evidence="2">Nuclear transport factor 2 family protein</fullName>
    </submittedName>
</protein>
<accession>A0A930VI52</accession>
<dbReference type="AlphaFoldDB" id="A0A930VI52"/>
<dbReference type="PIRSF" id="PIRSF030561">
    <property type="entry name" value="UCP030561"/>
    <property type="match status" value="1"/>
</dbReference>
<dbReference type="Gene3D" id="3.10.450.50">
    <property type="match status" value="1"/>
</dbReference>
<dbReference type="SUPFAM" id="SSF54427">
    <property type="entry name" value="NTF2-like"/>
    <property type="match status" value="1"/>
</dbReference>
<dbReference type="RefSeq" id="WP_194708377.1">
    <property type="nucleotide sequence ID" value="NZ_JADKPN010000013.1"/>
</dbReference>
<evidence type="ECO:0000313" key="2">
    <source>
        <dbReference type="EMBL" id="MBF4765200.1"/>
    </source>
</evidence>
<dbReference type="InterPro" id="IPR032710">
    <property type="entry name" value="NTF2-like_dom_sf"/>
</dbReference>
<dbReference type="InterPro" id="IPR037401">
    <property type="entry name" value="SnoaL-like"/>
</dbReference>
<name>A0A930VI52_9ACTN</name>
<evidence type="ECO:0000313" key="3">
    <source>
        <dbReference type="Proteomes" id="UP000640489"/>
    </source>
</evidence>
<dbReference type="EMBL" id="JADKPN010000013">
    <property type="protein sequence ID" value="MBF4765200.1"/>
    <property type="molecule type" value="Genomic_DNA"/>
</dbReference>
<keyword evidence="3" id="KW-1185">Reference proteome</keyword>
<dbReference type="InterPro" id="IPR008317">
    <property type="entry name" value="UCP030561"/>
</dbReference>
<organism evidence="2 3">
    <name type="scientific">Nocardioides islandensis</name>
    <dbReference type="NCBI Taxonomy" id="433663"/>
    <lineage>
        <taxon>Bacteria</taxon>
        <taxon>Bacillati</taxon>
        <taxon>Actinomycetota</taxon>
        <taxon>Actinomycetes</taxon>
        <taxon>Propionibacteriales</taxon>
        <taxon>Nocardioidaceae</taxon>
        <taxon>Nocardioides</taxon>
    </lineage>
</organism>
<evidence type="ECO:0000259" key="1">
    <source>
        <dbReference type="Pfam" id="PF12680"/>
    </source>
</evidence>
<gene>
    <name evidence="2" type="ORF">ISU07_18875</name>
</gene>
<reference evidence="2" key="1">
    <citation type="submission" date="2020-11" db="EMBL/GenBank/DDBJ databases">
        <title>Nocardioides sp. nov., isolated from Soil of Cynanchum wilfordii Hemsley rhizosphere.</title>
        <authorList>
            <person name="Lee J.-S."/>
            <person name="Suh M.K."/>
            <person name="Kim J.-S."/>
        </authorList>
    </citation>
    <scope>NUCLEOTIDE SEQUENCE</scope>
    <source>
        <strain evidence="2">KCTC 19275</strain>
    </source>
</reference>
<comment type="caution">
    <text evidence="2">The sequence shown here is derived from an EMBL/GenBank/DDBJ whole genome shotgun (WGS) entry which is preliminary data.</text>
</comment>
<feature type="domain" description="SnoaL-like" evidence="1">
    <location>
        <begin position="8"/>
        <end position="105"/>
    </location>
</feature>
<dbReference type="Pfam" id="PF12680">
    <property type="entry name" value="SnoaL_2"/>
    <property type="match status" value="1"/>
</dbReference>